<accession>A0A7Y4LVB4</accession>
<dbReference type="Proteomes" id="UP000544122">
    <property type="component" value="Unassembled WGS sequence"/>
</dbReference>
<dbReference type="RefSeq" id="WP_171579246.1">
    <property type="nucleotide sequence ID" value="NZ_JAAVLX010000003.1"/>
</dbReference>
<protein>
    <submittedName>
        <fullName evidence="1">Uncharacterized protein</fullName>
    </submittedName>
</protein>
<organism evidence="1 2">
    <name type="scientific">Bradyrhizobium australiense</name>
    <dbReference type="NCBI Taxonomy" id="2721161"/>
    <lineage>
        <taxon>Bacteria</taxon>
        <taxon>Pseudomonadati</taxon>
        <taxon>Pseudomonadota</taxon>
        <taxon>Alphaproteobacteria</taxon>
        <taxon>Hyphomicrobiales</taxon>
        <taxon>Nitrobacteraceae</taxon>
        <taxon>Bradyrhizobium</taxon>
    </lineage>
</organism>
<reference evidence="1 2" key="1">
    <citation type="submission" date="2020-03" db="EMBL/GenBank/DDBJ databases">
        <title>Bradyrhizobium diversity isolated from nodules of Indigofera sp.</title>
        <authorList>
            <person name="Klepa M."/>
            <person name="Helene L."/>
            <person name="Hungria M."/>
        </authorList>
    </citation>
    <scope>NUCLEOTIDE SEQUENCE [LARGE SCALE GENOMIC DNA]</scope>
    <source>
        <strain evidence="1 2">WSM 1791</strain>
    </source>
</reference>
<evidence type="ECO:0000313" key="2">
    <source>
        <dbReference type="Proteomes" id="UP000544122"/>
    </source>
</evidence>
<sequence length="187" mass="21366">MSTSINLKTMFDELQSKPKCDDSELPSFDVERHRESMRLLAMIDKLDELIAAETVEASKKTLRGTRSAVAHKFAQHLDADTSRFSSAYIVADDHRHVWVVQEITGPPSLDYRQQADEWTASRGQPWKGETRRLHALMRQALRNGEKLPDGNFGVHVARTIRIGQWSNDDAREWENAQPPLGPDDLRF</sequence>
<comment type="caution">
    <text evidence="1">The sequence shown here is derived from an EMBL/GenBank/DDBJ whole genome shotgun (WGS) entry which is preliminary data.</text>
</comment>
<proteinExistence type="predicted"/>
<keyword evidence="2" id="KW-1185">Reference proteome</keyword>
<dbReference type="EMBL" id="JAAVLX010000003">
    <property type="protein sequence ID" value="NOJ40006.1"/>
    <property type="molecule type" value="Genomic_DNA"/>
</dbReference>
<dbReference type="AlphaFoldDB" id="A0A7Y4LVB4"/>
<gene>
    <name evidence="1" type="ORF">HCN58_10400</name>
</gene>
<evidence type="ECO:0000313" key="1">
    <source>
        <dbReference type="EMBL" id="NOJ40006.1"/>
    </source>
</evidence>
<name>A0A7Y4LVB4_9BRAD</name>